<dbReference type="GO" id="GO:0005544">
    <property type="term" value="F:calcium-dependent phospholipid binding"/>
    <property type="evidence" value="ECO:0007669"/>
    <property type="project" value="TreeGrafter"/>
</dbReference>
<dbReference type="PANTHER" id="PTHR10728:SF39">
    <property type="entry name" value="CYTOSOLIC PHOSPHOLIPASE A2 GAMMA"/>
    <property type="match status" value="1"/>
</dbReference>
<keyword evidence="1 3" id="KW-0378">Hydrolase</keyword>
<dbReference type="GeneID" id="115824891"/>
<dbReference type="AlphaFoldDB" id="A0A6J2WJA6"/>
<evidence type="ECO:0000256" key="2">
    <source>
        <dbReference type="ARBA" id="ARBA00023098"/>
    </source>
</evidence>
<dbReference type="GO" id="GO:0005509">
    <property type="term" value="F:calcium ion binding"/>
    <property type="evidence" value="ECO:0007669"/>
    <property type="project" value="TreeGrafter"/>
</dbReference>
<protein>
    <submittedName>
        <fullName evidence="6">Cytosolic phospholipase A2 gamma-like</fullName>
    </submittedName>
</protein>
<dbReference type="GO" id="GO:0046475">
    <property type="term" value="P:glycerophospholipid catabolic process"/>
    <property type="evidence" value="ECO:0007669"/>
    <property type="project" value="TreeGrafter"/>
</dbReference>
<dbReference type="GO" id="GO:0005829">
    <property type="term" value="C:cytosol"/>
    <property type="evidence" value="ECO:0007669"/>
    <property type="project" value="TreeGrafter"/>
</dbReference>
<proteinExistence type="predicted"/>
<evidence type="ECO:0000259" key="4">
    <source>
        <dbReference type="PROSITE" id="PS51210"/>
    </source>
</evidence>
<evidence type="ECO:0000256" key="1">
    <source>
        <dbReference type="ARBA" id="ARBA00022801"/>
    </source>
</evidence>
<dbReference type="GO" id="GO:0005635">
    <property type="term" value="C:nuclear envelope"/>
    <property type="evidence" value="ECO:0007669"/>
    <property type="project" value="TreeGrafter"/>
</dbReference>
<dbReference type="InParanoid" id="A0A6J2WJA6"/>
<reference evidence="6" key="1">
    <citation type="submission" date="2025-08" db="UniProtKB">
        <authorList>
            <consortium name="RefSeq"/>
        </authorList>
    </citation>
    <scope>IDENTIFICATION</scope>
</reference>
<feature type="domain" description="PLA2c" evidence="4">
    <location>
        <begin position="3"/>
        <end position="546"/>
    </location>
</feature>
<sequence length="546" mass="62391">MSQSKLGQSEVRIGHSLNDGEKQHITSRKETVLKCLKRQGIYCSPSTVPKIALLGSGGGERAMVGLLGSLVQLEKCDLLDCMLYLSGVSGSTWCMTSLYKESNWSRKLEAIQNAFIKRLDRSGVSLWGQVFKLLEYFKKDNCSATDTWAAIIVSNVMREINEDTITDHRDNHGKDPYPVYTVIDKQCKYDRLSKDAWFEITPHEAGYSLTGAFVDSVCFGNQFENGKIIKEQPEIDMLYLQGLCGSALADMEEILKQIREWTKHFISYEQYSSPGCQVLLTLLELNICVLRDEDPTSLIATLNELLKGRLDKHGKEIFIMLPAEEKLSREKVKDYTLTICHLFWNWFGEMRDKIWMSVVQATEDVLQWTWGTTYNFLHGLTVEEVHPSVLNEKERYYIDAGLLINSPYFPMLRKERDIDLIISLDFSAGDPMETVLRTADMSKALKIPFPEVKLPDDTSEPDDFYVFEGHTKAPTVIHIPLFNKVNCDGQIKEWAERFKTFQGPYTHDMTIDLIKKAGENVLNTKEKILKQIVKLVEQKETSKLGK</sequence>
<dbReference type="RefSeq" id="XP_030644474.1">
    <property type="nucleotide sequence ID" value="XM_030788614.1"/>
</dbReference>
<dbReference type="PANTHER" id="PTHR10728">
    <property type="entry name" value="CYTOSOLIC PHOSPHOLIPASE A2"/>
    <property type="match status" value="1"/>
</dbReference>
<dbReference type="InterPro" id="IPR002642">
    <property type="entry name" value="LysoPLipase_cat_dom"/>
</dbReference>
<dbReference type="SUPFAM" id="SSF52151">
    <property type="entry name" value="FabD/lysophospholipase-like"/>
    <property type="match status" value="1"/>
</dbReference>
<dbReference type="GO" id="GO:0005654">
    <property type="term" value="C:nucleoplasm"/>
    <property type="evidence" value="ECO:0007669"/>
    <property type="project" value="TreeGrafter"/>
</dbReference>
<evidence type="ECO:0000313" key="5">
    <source>
        <dbReference type="Proteomes" id="UP000504632"/>
    </source>
</evidence>
<gene>
    <name evidence="6" type="primary">LOC115824891</name>
</gene>
<dbReference type="OrthoDB" id="270970at2759"/>
<keyword evidence="3" id="KW-0442">Lipid degradation</keyword>
<evidence type="ECO:0000256" key="3">
    <source>
        <dbReference type="PROSITE-ProRule" id="PRU00555"/>
    </source>
</evidence>
<evidence type="ECO:0000313" key="6">
    <source>
        <dbReference type="RefSeq" id="XP_030644474.1"/>
    </source>
</evidence>
<dbReference type="Gene3D" id="3.40.1090.10">
    <property type="entry name" value="Cytosolic phospholipase A2 catalytic domain"/>
    <property type="match status" value="1"/>
</dbReference>
<organism evidence="5 6">
    <name type="scientific">Chanos chanos</name>
    <name type="common">Milkfish</name>
    <name type="synonym">Mugil chanos</name>
    <dbReference type="NCBI Taxonomy" id="29144"/>
    <lineage>
        <taxon>Eukaryota</taxon>
        <taxon>Metazoa</taxon>
        <taxon>Chordata</taxon>
        <taxon>Craniata</taxon>
        <taxon>Vertebrata</taxon>
        <taxon>Euteleostomi</taxon>
        <taxon>Actinopterygii</taxon>
        <taxon>Neopterygii</taxon>
        <taxon>Teleostei</taxon>
        <taxon>Ostariophysi</taxon>
        <taxon>Gonorynchiformes</taxon>
        <taxon>Chanidae</taxon>
        <taxon>Chanos</taxon>
    </lineage>
</organism>
<dbReference type="Proteomes" id="UP000504632">
    <property type="component" value="Chromosome 12"/>
</dbReference>
<dbReference type="PROSITE" id="PS51210">
    <property type="entry name" value="PLA2C"/>
    <property type="match status" value="1"/>
</dbReference>
<dbReference type="Pfam" id="PF01735">
    <property type="entry name" value="PLA2_B"/>
    <property type="match status" value="1"/>
</dbReference>
<name>A0A6J2WJA6_CHACN</name>
<dbReference type="GO" id="GO:0047498">
    <property type="term" value="F:calcium-dependent phospholipase A2 activity"/>
    <property type="evidence" value="ECO:0007669"/>
    <property type="project" value="TreeGrafter"/>
</dbReference>
<dbReference type="InterPro" id="IPR016035">
    <property type="entry name" value="Acyl_Trfase/lysoPLipase"/>
</dbReference>
<keyword evidence="2 3" id="KW-0443">Lipid metabolism</keyword>
<accession>A0A6J2WJA6</accession>
<dbReference type="SMART" id="SM00022">
    <property type="entry name" value="PLAc"/>
    <property type="match status" value="1"/>
</dbReference>
<keyword evidence="5" id="KW-1185">Reference proteome</keyword>